<dbReference type="Gene3D" id="2.60.40.10">
    <property type="entry name" value="Immunoglobulins"/>
    <property type="match status" value="1"/>
</dbReference>
<protein>
    <submittedName>
        <fullName evidence="3">5'-AMP-activated protein kinase subunit beta-1</fullName>
    </submittedName>
</protein>
<feature type="compositionally biased region" description="Low complexity" evidence="1">
    <location>
        <begin position="295"/>
        <end position="311"/>
    </location>
</feature>
<dbReference type="AlphaFoldDB" id="A0A1D1Y9A4"/>
<feature type="region of interest" description="Disordered" evidence="1">
    <location>
        <begin position="415"/>
        <end position="442"/>
    </location>
</feature>
<dbReference type="Pfam" id="PF16561">
    <property type="entry name" value="AMPK1_CBM"/>
    <property type="match status" value="1"/>
</dbReference>
<feature type="non-terminal residue" evidence="3">
    <location>
        <position position="1"/>
    </location>
</feature>
<reference evidence="3" key="1">
    <citation type="submission" date="2015-07" db="EMBL/GenBank/DDBJ databases">
        <title>Transcriptome Assembly of Anthurium amnicola.</title>
        <authorList>
            <person name="Suzuki J."/>
        </authorList>
    </citation>
    <scope>NUCLEOTIDE SEQUENCE</scope>
</reference>
<dbReference type="CDD" id="cd02859">
    <property type="entry name" value="E_set_AMPKbeta_like_N"/>
    <property type="match status" value="1"/>
</dbReference>
<keyword evidence="3" id="KW-0808">Transferase</keyword>
<keyword evidence="3" id="KW-0418">Kinase</keyword>
<accession>A0A1D1Y9A4</accession>
<gene>
    <name evidence="3" type="primary">Prkab1</name>
    <name evidence="3" type="ORF">g.80297</name>
</gene>
<dbReference type="PANTHER" id="PTHR47434">
    <property type="entry name" value="PROTEIN PTST HOMOLOG 3, CHLOROPLASTIC"/>
    <property type="match status" value="1"/>
</dbReference>
<feature type="domain" description="AMP-activated protein kinase glycogen-binding" evidence="2">
    <location>
        <begin position="548"/>
        <end position="621"/>
    </location>
</feature>
<dbReference type="SUPFAM" id="SSF81296">
    <property type="entry name" value="E set domains"/>
    <property type="match status" value="1"/>
</dbReference>
<feature type="region of interest" description="Disordered" evidence="1">
    <location>
        <begin position="295"/>
        <end position="320"/>
    </location>
</feature>
<dbReference type="InterPro" id="IPR013783">
    <property type="entry name" value="Ig-like_fold"/>
</dbReference>
<dbReference type="PANTHER" id="PTHR47434:SF1">
    <property type="entry name" value="PROTEIN PTST HOMOLOG 2, CHLOROPLASTIC"/>
    <property type="match status" value="1"/>
</dbReference>
<evidence type="ECO:0000256" key="1">
    <source>
        <dbReference type="SAM" id="MobiDB-lite"/>
    </source>
</evidence>
<evidence type="ECO:0000313" key="3">
    <source>
        <dbReference type="EMBL" id="JAT51227.1"/>
    </source>
</evidence>
<dbReference type="GO" id="GO:0016301">
    <property type="term" value="F:kinase activity"/>
    <property type="evidence" value="ECO:0007669"/>
    <property type="project" value="UniProtKB-KW"/>
</dbReference>
<dbReference type="EMBL" id="GDJX01016709">
    <property type="protein sequence ID" value="JAT51227.1"/>
    <property type="molecule type" value="Transcribed_RNA"/>
</dbReference>
<evidence type="ECO:0000259" key="2">
    <source>
        <dbReference type="Pfam" id="PF16561"/>
    </source>
</evidence>
<organism evidence="3">
    <name type="scientific">Anthurium amnicola</name>
    <dbReference type="NCBI Taxonomy" id="1678845"/>
    <lineage>
        <taxon>Eukaryota</taxon>
        <taxon>Viridiplantae</taxon>
        <taxon>Streptophyta</taxon>
        <taxon>Embryophyta</taxon>
        <taxon>Tracheophyta</taxon>
        <taxon>Spermatophyta</taxon>
        <taxon>Magnoliopsida</taxon>
        <taxon>Liliopsida</taxon>
        <taxon>Araceae</taxon>
        <taxon>Pothoideae</taxon>
        <taxon>Potheae</taxon>
        <taxon>Anthurium</taxon>
    </lineage>
</organism>
<proteinExistence type="predicted"/>
<sequence>CVCVRARVLEADHGLSRQRCGGMAWLSAMATSPHSHPIRVPIPSSGSWSVDLFAIRVCPNPAATSGGSTGVSSSSSPAFYCHLPFGTGGLWRKRTGATTSRCFREESVPHPSPYFGLLLATPENASCFLSWEQGRNGSLGCWRKRATGSVCCGGAGDGALAEVELVEQVGENEDDASIMALEAEIYDFMQNSGKPNGFPTKEELIAAGRMDLVEAIIAHGGWLAYGWDFDDDEASAIDGVDDDDEEKHEHVCEGEMMVDANNFPPPETNSATTKHKKPATGWLDKGILQQQRFSTVGCGSSSSSTGSSSGTPIEPRDGEESGIEGILHQLERARRFSYTVGLKDKDVDHRVLSKSKDDDLGSAVGGITRVSRSISLDSNKHFFPNLDGDDEIFPNGNINGAENFLNGIPVDDYAYPTDQSASDMRHERKEPSSSARTDKNQIHSRLQDLESELASVLSSLRSRTHAVLLQKGQESSLKELHRLSDAGEFQETEIMKARDKLRSTRAKLAVLEGKMTLEIIDSQKIVAEKQKRIDAAQRALCLLRSAYVVWPNSASEVLLAGSFDGWSSQRRMERSSTGIFSLCLRLYPGQYEIKFIVDGVWKIDPLRPIVYNSGFENNVFIVS</sequence>
<feature type="region of interest" description="Disordered" evidence="1">
    <location>
        <begin position="258"/>
        <end position="278"/>
    </location>
</feature>
<dbReference type="GO" id="GO:0009507">
    <property type="term" value="C:chloroplast"/>
    <property type="evidence" value="ECO:0007669"/>
    <property type="project" value="UniProtKB-ARBA"/>
</dbReference>
<dbReference type="InterPro" id="IPR032640">
    <property type="entry name" value="AMPK1_CBM"/>
</dbReference>
<dbReference type="InterPro" id="IPR014756">
    <property type="entry name" value="Ig_E-set"/>
</dbReference>
<name>A0A1D1Y9A4_9ARAE</name>
<feature type="compositionally biased region" description="Basic and acidic residues" evidence="1">
    <location>
        <begin position="423"/>
        <end position="442"/>
    </location>
</feature>